<proteinExistence type="inferred from homology"/>
<dbReference type="SUPFAM" id="SSF51735">
    <property type="entry name" value="NAD(P)-binding Rossmann-fold domains"/>
    <property type="match status" value="1"/>
</dbReference>
<evidence type="ECO:0000256" key="1">
    <source>
        <dbReference type="ARBA" id="ARBA00006484"/>
    </source>
</evidence>
<dbReference type="GeneID" id="86991514"/>
<comment type="similarity">
    <text evidence="1">Belongs to the short-chain dehydrogenases/reductases (SDR) family.</text>
</comment>
<dbReference type="EMBL" id="MPNX01000005">
    <property type="protein sequence ID" value="OOY35396.1"/>
    <property type="molecule type" value="Genomic_DNA"/>
</dbReference>
<dbReference type="OrthoDB" id="9790785at2"/>
<evidence type="ECO:0000256" key="2">
    <source>
        <dbReference type="ARBA" id="ARBA00023002"/>
    </source>
</evidence>
<evidence type="ECO:0000313" key="5">
    <source>
        <dbReference type="Proteomes" id="UP000030856"/>
    </source>
</evidence>
<dbReference type="Pfam" id="PF00106">
    <property type="entry name" value="adh_short"/>
    <property type="match status" value="1"/>
</dbReference>
<dbReference type="Proteomes" id="UP000190962">
    <property type="component" value="Unassembled WGS sequence"/>
</dbReference>
<dbReference type="PANTHER" id="PTHR42901">
    <property type="entry name" value="ALCOHOL DEHYDROGENASE"/>
    <property type="match status" value="1"/>
</dbReference>
<keyword evidence="5" id="KW-1185">Reference proteome</keyword>
<dbReference type="EMBL" id="JRAA01000001">
    <property type="protein sequence ID" value="KHF25565.1"/>
    <property type="molecule type" value="Genomic_DNA"/>
</dbReference>
<dbReference type="STRING" id="2340.JV46_17120"/>
<gene>
    <name evidence="4" type="ORF">BOV88_05535</name>
    <name evidence="3" type="ORF">JV46_17120</name>
</gene>
<dbReference type="PRINTS" id="PR00081">
    <property type="entry name" value="GDHRDH"/>
</dbReference>
<accession>A0A0B0H8Y7</accession>
<dbReference type="AlphaFoldDB" id="A0A0B0H8Y7"/>
<evidence type="ECO:0000313" key="6">
    <source>
        <dbReference type="Proteomes" id="UP000190962"/>
    </source>
</evidence>
<organism evidence="3 5">
    <name type="scientific">Solemya velum gill symbiont</name>
    <dbReference type="NCBI Taxonomy" id="2340"/>
    <lineage>
        <taxon>Bacteria</taxon>
        <taxon>Pseudomonadati</taxon>
        <taxon>Pseudomonadota</taxon>
        <taxon>Gammaproteobacteria</taxon>
        <taxon>sulfur-oxidizing symbionts</taxon>
    </lineage>
</organism>
<dbReference type="InterPro" id="IPR036291">
    <property type="entry name" value="NAD(P)-bd_dom_sf"/>
</dbReference>
<dbReference type="Proteomes" id="UP000030856">
    <property type="component" value="Unassembled WGS sequence"/>
</dbReference>
<dbReference type="PANTHER" id="PTHR42901:SF1">
    <property type="entry name" value="ALCOHOL DEHYDROGENASE"/>
    <property type="match status" value="1"/>
</dbReference>
<dbReference type="Gene3D" id="3.40.50.720">
    <property type="entry name" value="NAD(P)-binding Rossmann-like Domain"/>
    <property type="match status" value="1"/>
</dbReference>
<dbReference type="PROSITE" id="PS00061">
    <property type="entry name" value="ADH_SHORT"/>
    <property type="match status" value="1"/>
</dbReference>
<dbReference type="RefSeq" id="WP_043115234.1">
    <property type="nucleotide sequence ID" value="NZ_JRAA01000001.1"/>
</dbReference>
<comment type="caution">
    <text evidence="3">The sequence shown here is derived from an EMBL/GenBank/DDBJ whole genome shotgun (WGS) entry which is preliminary data.</text>
</comment>
<dbReference type="InterPro" id="IPR020904">
    <property type="entry name" value="Sc_DH/Rdtase_CS"/>
</dbReference>
<evidence type="ECO:0000313" key="4">
    <source>
        <dbReference type="EMBL" id="OOY35396.1"/>
    </source>
</evidence>
<dbReference type="GO" id="GO:0016491">
    <property type="term" value="F:oxidoreductase activity"/>
    <property type="evidence" value="ECO:0007669"/>
    <property type="project" value="UniProtKB-KW"/>
</dbReference>
<evidence type="ECO:0000313" key="3">
    <source>
        <dbReference type="EMBL" id="KHF25565.1"/>
    </source>
</evidence>
<reference evidence="4 6" key="2">
    <citation type="submission" date="2016-11" db="EMBL/GenBank/DDBJ databases">
        <title>Mixed transmission modes and dynamic genome evolution in an obligate animal-bacterial symbiosis.</title>
        <authorList>
            <person name="Russell S.L."/>
            <person name="Corbett-Detig R.B."/>
            <person name="Cavanaugh C.M."/>
        </authorList>
    </citation>
    <scope>NUCLEOTIDE SEQUENCE [LARGE SCALE GENOMIC DNA]</scope>
    <source>
        <strain evidence="4">MA-KB16</strain>
    </source>
</reference>
<keyword evidence="2" id="KW-0560">Oxidoreductase</keyword>
<dbReference type="InterPro" id="IPR002347">
    <property type="entry name" value="SDR_fam"/>
</dbReference>
<name>A0A0B0H8Y7_SOVGS</name>
<dbReference type="eggNOG" id="COG1028">
    <property type="taxonomic scope" value="Bacteria"/>
</dbReference>
<protein>
    <submittedName>
        <fullName evidence="3">Short-chain dehydrogenase</fullName>
    </submittedName>
</protein>
<sequence>MSNSTILVTGAANDIGRAASKALAESGVTVILLDKDVAGLESLYDEIEAAGFPEAAIYPMDLNGATGDDYEQLANTVADNFEQLDGLLHCAAMLGVMSRVDDYDIENWFKVMQTNLNAPFLLTRALLPLLRKSQAASILFCADGLGSEAKAYQGAYGVSKAGSKALMSILAYELENSSIRVNSYDPGIVATGIRRQAFPAEETDALHSPDDVAGKIREIMGQREAHGKQLSA</sequence>
<reference evidence="3 5" key="1">
    <citation type="journal article" date="2014" name="BMC Genomics">
        <title>The genome of the intracellular bacterium of the coastal bivalve, Solemya velum: a blueprint for thriving in and out of symbiosis.</title>
        <authorList>
            <person name="Dmytrenko O."/>
            <person name="Russell S.L."/>
            <person name="Loo W.T."/>
            <person name="Fontanez K.M."/>
            <person name="Liao L."/>
            <person name="Roeselers G."/>
            <person name="Sharma R."/>
            <person name="Stewart F.J."/>
            <person name="Newton I.L."/>
            <person name="Woyke T."/>
            <person name="Wu D."/>
            <person name="Lang J.M."/>
            <person name="Eisen J.A."/>
            <person name="Cavanaugh C.M."/>
        </authorList>
    </citation>
    <scope>NUCLEOTIDE SEQUENCE [LARGE SCALE GENOMIC DNA]</scope>
    <source>
        <strain evidence="3 5">WH</strain>
    </source>
</reference>